<proteinExistence type="predicted"/>
<dbReference type="EMBL" id="QRCM01000001">
    <property type="protein sequence ID" value="TXG90318.1"/>
    <property type="molecule type" value="Genomic_DNA"/>
</dbReference>
<accession>A0A6P2CH73</accession>
<organism evidence="2 3">
    <name type="scientific">Rhodococcus rhodnii</name>
    <dbReference type="NCBI Taxonomy" id="38312"/>
    <lineage>
        <taxon>Bacteria</taxon>
        <taxon>Bacillati</taxon>
        <taxon>Actinomycetota</taxon>
        <taxon>Actinomycetes</taxon>
        <taxon>Mycobacteriales</taxon>
        <taxon>Nocardiaceae</taxon>
        <taxon>Rhodococcus</taxon>
    </lineage>
</organism>
<name>A0A6P2CH73_9NOCA</name>
<dbReference type="Pfam" id="PF10910">
    <property type="entry name" value="Phage_gene29"/>
    <property type="match status" value="1"/>
</dbReference>
<evidence type="ECO:0000313" key="3">
    <source>
        <dbReference type="Proteomes" id="UP000471120"/>
    </source>
</evidence>
<comment type="caution">
    <text evidence="2">The sequence shown here is derived from an EMBL/GenBank/DDBJ whole genome shotgun (WGS) entry which is preliminary data.</text>
</comment>
<dbReference type="InterPro" id="IPR021226">
    <property type="entry name" value="Phage_gene29"/>
</dbReference>
<dbReference type="AlphaFoldDB" id="A0A6P2CH73"/>
<feature type="compositionally biased region" description="Basic and acidic residues" evidence="1">
    <location>
        <begin position="1"/>
        <end position="25"/>
    </location>
</feature>
<feature type="region of interest" description="Disordered" evidence="1">
    <location>
        <begin position="1"/>
        <end position="45"/>
    </location>
</feature>
<gene>
    <name evidence="2" type="ORF">DW322_08875</name>
</gene>
<evidence type="ECO:0000313" key="2">
    <source>
        <dbReference type="EMBL" id="TXG90318.1"/>
    </source>
</evidence>
<reference evidence="2 3" key="1">
    <citation type="submission" date="2018-07" db="EMBL/GenBank/DDBJ databases">
        <title>Genome sequence of Rhodococcus rhodnii ATCC 35071 from Rhodnius prolixus.</title>
        <authorList>
            <person name="Patel V."/>
            <person name="Vogel K.J."/>
        </authorList>
    </citation>
    <scope>NUCLEOTIDE SEQUENCE [LARGE SCALE GENOMIC DNA]</scope>
    <source>
        <strain evidence="2 3">ATCC 35071</strain>
    </source>
</reference>
<sequence>MEGHRGRPTRERTDGREEHAPDPHRGSGRPQSGADLMIPIQATSNPDDPQEHALWALVGIKSTGVPMLTAEAALRELSEQLWHAGFRHHPELQTRKVATPPGADGVHWLALGAVHWVDIDEPEPEASPVSTSPGVDLASMSAEQKIALADQLRAEGVIRAPEPQIIDDVATVGRLDDRTEP</sequence>
<evidence type="ECO:0000256" key="1">
    <source>
        <dbReference type="SAM" id="MobiDB-lite"/>
    </source>
</evidence>
<dbReference type="Proteomes" id="UP000471120">
    <property type="component" value="Unassembled WGS sequence"/>
</dbReference>
<protein>
    <submittedName>
        <fullName evidence="2">DUF2744 domain-containing protein</fullName>
    </submittedName>
</protein>